<dbReference type="PANTHER" id="PTHR19443">
    <property type="entry name" value="HEXOKINASE"/>
    <property type="match status" value="1"/>
</dbReference>
<keyword evidence="7" id="KW-0547">Nucleotide-binding</keyword>
<evidence type="ECO:0000313" key="10">
    <source>
        <dbReference type="Proteomes" id="UP001196413"/>
    </source>
</evidence>
<dbReference type="GO" id="GO:0005739">
    <property type="term" value="C:mitochondrion"/>
    <property type="evidence" value="ECO:0007669"/>
    <property type="project" value="TreeGrafter"/>
</dbReference>
<dbReference type="PANTHER" id="PTHR19443:SF16">
    <property type="entry name" value="HEXOKINASE TYPE 1-RELATED"/>
    <property type="match status" value="1"/>
</dbReference>
<comment type="catalytic activity">
    <reaction evidence="5">
        <text>D-fructose + ATP = D-fructose 6-phosphate + ADP + H(+)</text>
        <dbReference type="Rhea" id="RHEA:16125"/>
        <dbReference type="ChEBI" id="CHEBI:15378"/>
        <dbReference type="ChEBI" id="CHEBI:30616"/>
        <dbReference type="ChEBI" id="CHEBI:37721"/>
        <dbReference type="ChEBI" id="CHEBI:61527"/>
        <dbReference type="ChEBI" id="CHEBI:456216"/>
        <dbReference type="EC" id="2.7.1.1"/>
    </reaction>
    <physiologicalReaction direction="left-to-right" evidence="5">
        <dbReference type="Rhea" id="RHEA:16126"/>
    </physiologicalReaction>
</comment>
<dbReference type="GO" id="GO:0008865">
    <property type="term" value="F:fructokinase activity"/>
    <property type="evidence" value="ECO:0007669"/>
    <property type="project" value="TreeGrafter"/>
</dbReference>
<dbReference type="GO" id="GO:0005524">
    <property type="term" value="F:ATP binding"/>
    <property type="evidence" value="ECO:0007669"/>
    <property type="project" value="UniProtKB-UniRule"/>
</dbReference>
<evidence type="ECO:0000256" key="4">
    <source>
        <dbReference type="ARBA" id="ARBA00044613"/>
    </source>
</evidence>
<dbReference type="GO" id="GO:0006006">
    <property type="term" value="P:glucose metabolic process"/>
    <property type="evidence" value="ECO:0007669"/>
    <property type="project" value="TreeGrafter"/>
</dbReference>
<evidence type="ECO:0000256" key="6">
    <source>
        <dbReference type="ARBA" id="ARBA00048160"/>
    </source>
</evidence>
<proteinExistence type="inferred from homology"/>
<dbReference type="InterPro" id="IPR022672">
    <property type="entry name" value="Hexokinase_N"/>
</dbReference>
<comment type="pathway">
    <text evidence="2">Carbohydrate metabolism; hexose metabolism.</text>
</comment>
<evidence type="ECO:0000256" key="1">
    <source>
        <dbReference type="ARBA" id="ARBA00004888"/>
    </source>
</evidence>
<evidence type="ECO:0000259" key="8">
    <source>
        <dbReference type="Pfam" id="PF00349"/>
    </source>
</evidence>
<evidence type="ECO:0000256" key="7">
    <source>
        <dbReference type="RuleBase" id="RU362007"/>
    </source>
</evidence>
<dbReference type="SUPFAM" id="SSF53067">
    <property type="entry name" value="Actin-like ATPase domain"/>
    <property type="match status" value="1"/>
</dbReference>
<dbReference type="InterPro" id="IPR001312">
    <property type="entry name" value="Hexokinase"/>
</dbReference>
<gene>
    <name evidence="9" type="primary">HK1</name>
    <name evidence="9" type="ORF">KIN20_014473</name>
</gene>
<keyword evidence="7" id="KW-0067">ATP-binding</keyword>
<comment type="similarity">
    <text evidence="7">Belongs to the hexokinase family.</text>
</comment>
<keyword evidence="3 7" id="KW-0324">Glycolysis</keyword>
<keyword evidence="7" id="KW-0418">Kinase</keyword>
<dbReference type="GO" id="GO:0005536">
    <property type="term" value="F:D-glucose binding"/>
    <property type="evidence" value="ECO:0007669"/>
    <property type="project" value="InterPro"/>
</dbReference>
<dbReference type="InterPro" id="IPR043129">
    <property type="entry name" value="ATPase_NBD"/>
</dbReference>
<comment type="catalytic activity">
    <reaction evidence="4">
        <text>a D-hexose + ATP = a D-hexose 6-phosphate + ADP + H(+)</text>
        <dbReference type="Rhea" id="RHEA:22740"/>
        <dbReference type="ChEBI" id="CHEBI:4194"/>
        <dbReference type="ChEBI" id="CHEBI:15378"/>
        <dbReference type="ChEBI" id="CHEBI:30616"/>
        <dbReference type="ChEBI" id="CHEBI:229467"/>
        <dbReference type="ChEBI" id="CHEBI:456216"/>
        <dbReference type="EC" id="2.7.1.1"/>
    </reaction>
    <physiologicalReaction direction="left-to-right" evidence="4">
        <dbReference type="Rhea" id="RHEA:22741"/>
    </physiologicalReaction>
</comment>
<dbReference type="Gene3D" id="3.30.420.40">
    <property type="match status" value="1"/>
</dbReference>
<dbReference type="PROSITE" id="PS51748">
    <property type="entry name" value="HEXOKINASE_2"/>
    <property type="match status" value="1"/>
</dbReference>
<name>A0AAD5N3B4_PARTN</name>
<comment type="caution">
    <text evidence="9">The sequence shown here is derived from an EMBL/GenBank/DDBJ whole genome shotgun (WGS) entry which is preliminary data.</text>
</comment>
<dbReference type="GO" id="GO:0006096">
    <property type="term" value="P:glycolytic process"/>
    <property type="evidence" value="ECO:0007669"/>
    <property type="project" value="UniProtKB-KW"/>
</dbReference>
<keyword evidence="7" id="KW-0808">Transferase</keyword>
<evidence type="ECO:0000256" key="2">
    <source>
        <dbReference type="ARBA" id="ARBA00005028"/>
    </source>
</evidence>
<feature type="domain" description="Hexokinase N-terminal" evidence="8">
    <location>
        <begin position="1"/>
        <end position="60"/>
    </location>
</feature>
<dbReference type="GO" id="GO:0001678">
    <property type="term" value="P:intracellular glucose homeostasis"/>
    <property type="evidence" value="ECO:0007669"/>
    <property type="project" value="InterPro"/>
</dbReference>
<evidence type="ECO:0000256" key="5">
    <source>
        <dbReference type="ARBA" id="ARBA00047905"/>
    </source>
</evidence>
<protein>
    <recommendedName>
        <fullName evidence="7">Phosphotransferase</fullName>
        <ecNumber evidence="7">2.7.1.-</ecNumber>
    </recommendedName>
</protein>
<dbReference type="EC" id="2.7.1.-" evidence="7"/>
<evidence type="ECO:0000256" key="3">
    <source>
        <dbReference type="ARBA" id="ARBA00023152"/>
    </source>
</evidence>
<reference evidence="9" key="1">
    <citation type="submission" date="2021-06" db="EMBL/GenBank/DDBJ databases">
        <title>Parelaphostrongylus tenuis whole genome reference sequence.</title>
        <authorList>
            <person name="Garwood T.J."/>
            <person name="Larsen P.A."/>
            <person name="Fountain-Jones N.M."/>
            <person name="Garbe J.R."/>
            <person name="Macchietto M.G."/>
            <person name="Kania S.A."/>
            <person name="Gerhold R.W."/>
            <person name="Richards J.E."/>
            <person name="Wolf T.M."/>
        </authorList>
    </citation>
    <scope>NUCLEOTIDE SEQUENCE</scope>
    <source>
        <strain evidence="9">MNPRO001-30</strain>
        <tissue evidence="9">Meninges</tissue>
    </source>
</reference>
<dbReference type="Proteomes" id="UP001196413">
    <property type="component" value="Unassembled WGS sequence"/>
</dbReference>
<dbReference type="EMBL" id="JAHQIW010002869">
    <property type="protein sequence ID" value="KAJ1356729.1"/>
    <property type="molecule type" value="Genomic_DNA"/>
</dbReference>
<comment type="catalytic activity">
    <reaction evidence="6">
        <text>D-glucose + ATP = D-glucose 6-phosphate + ADP + H(+)</text>
        <dbReference type="Rhea" id="RHEA:17825"/>
        <dbReference type="ChEBI" id="CHEBI:4167"/>
        <dbReference type="ChEBI" id="CHEBI:15378"/>
        <dbReference type="ChEBI" id="CHEBI:30616"/>
        <dbReference type="ChEBI" id="CHEBI:61548"/>
        <dbReference type="ChEBI" id="CHEBI:456216"/>
        <dbReference type="EC" id="2.7.1.1"/>
    </reaction>
    <physiologicalReaction direction="left-to-right" evidence="6">
        <dbReference type="Rhea" id="RHEA:17826"/>
    </physiologicalReaction>
</comment>
<evidence type="ECO:0000313" key="9">
    <source>
        <dbReference type="EMBL" id="KAJ1356729.1"/>
    </source>
</evidence>
<sequence length="64" mass="6969">MIPSFVRGIPNGSETGDFLALDLGGTNFRVLLIRLKGSEAEMKGKIYEIPVSIQRGTGEKVMVM</sequence>
<organism evidence="9 10">
    <name type="scientific">Parelaphostrongylus tenuis</name>
    <name type="common">Meningeal worm</name>
    <dbReference type="NCBI Taxonomy" id="148309"/>
    <lineage>
        <taxon>Eukaryota</taxon>
        <taxon>Metazoa</taxon>
        <taxon>Ecdysozoa</taxon>
        <taxon>Nematoda</taxon>
        <taxon>Chromadorea</taxon>
        <taxon>Rhabditida</taxon>
        <taxon>Rhabditina</taxon>
        <taxon>Rhabditomorpha</taxon>
        <taxon>Strongyloidea</taxon>
        <taxon>Metastrongylidae</taxon>
        <taxon>Parelaphostrongylus</taxon>
    </lineage>
</organism>
<dbReference type="Pfam" id="PF00349">
    <property type="entry name" value="Hexokinase_1"/>
    <property type="match status" value="1"/>
</dbReference>
<dbReference type="GO" id="GO:0004340">
    <property type="term" value="F:glucokinase activity"/>
    <property type="evidence" value="ECO:0007669"/>
    <property type="project" value="TreeGrafter"/>
</dbReference>
<dbReference type="AlphaFoldDB" id="A0AAD5N3B4"/>
<dbReference type="GO" id="GO:0005829">
    <property type="term" value="C:cytosol"/>
    <property type="evidence" value="ECO:0007669"/>
    <property type="project" value="TreeGrafter"/>
</dbReference>
<comment type="pathway">
    <text evidence="1">Carbohydrate degradation; glycolysis; D-glyceraldehyde 3-phosphate and glycerone phosphate from D-glucose: step 1/4.</text>
</comment>
<keyword evidence="10" id="KW-1185">Reference proteome</keyword>
<accession>A0AAD5N3B4</accession>